<dbReference type="Gene3D" id="1.20.1600.10">
    <property type="entry name" value="Outer membrane efflux proteins (OEP)"/>
    <property type="match status" value="1"/>
</dbReference>
<dbReference type="Pfam" id="PF02321">
    <property type="entry name" value="OEP"/>
    <property type="match status" value="1"/>
</dbReference>
<evidence type="ECO:0000256" key="2">
    <source>
        <dbReference type="ARBA" id="ARBA00007613"/>
    </source>
</evidence>
<gene>
    <name evidence="9" type="ORF">HPS56_00245</name>
</gene>
<evidence type="ECO:0000256" key="6">
    <source>
        <dbReference type="ARBA" id="ARBA00023136"/>
    </source>
</evidence>
<comment type="subcellular location">
    <subcellularLocation>
        <location evidence="1">Cell outer membrane</location>
    </subcellularLocation>
</comment>
<comment type="similarity">
    <text evidence="2">Belongs to the outer membrane factor (OMF) (TC 1.B.17) family.</text>
</comment>
<keyword evidence="6" id="KW-0472">Membrane</keyword>
<evidence type="ECO:0000256" key="1">
    <source>
        <dbReference type="ARBA" id="ARBA00004442"/>
    </source>
</evidence>
<dbReference type="SUPFAM" id="SSF56954">
    <property type="entry name" value="Outer membrane efflux proteins (OEP)"/>
    <property type="match status" value="1"/>
</dbReference>
<sequence>MKTIICFAVAVFTCASLNAQDNISAVVSEIDVNNTTLKALRADMKAQQIGNRTGIFLPNPEVEFGYLWGSPGSIGTKKDLGLTQTFDFATVSGMKRRMAKSRDRLAEYQYMADRQAILLEARNYCVELVYYNAVCRELDRRISRAAELETAWKRRLDNGDAGILEYNKAKLSLVSLKGEKSRMEVERKALLAGLRRLNGGIDIAFDDSSYNSLPMPSDFNSWYASAEAKSPALKYVRQQTEVSRGEMKLSRAEGLPNISAGYTSERTMEETFQGISVGISIPLWENKNKIRQAKAAVSAAEARQADAVEQFYVRLQELYDRAAGLKSVMDGYRETLASARNNNELLVKALDAGQISIVDYIVESSMYYDTVEQALAAERDYELAKAELYSNTGE</sequence>
<feature type="signal peptide" evidence="8">
    <location>
        <begin position="1"/>
        <end position="19"/>
    </location>
</feature>
<keyword evidence="5" id="KW-0812">Transmembrane</keyword>
<reference evidence="9 10" key="1">
    <citation type="submission" date="2020-05" db="EMBL/GenBank/DDBJ databases">
        <title>Distinct polysaccharide utilization as determinants for interspecies competition between intestinal Prevotella spp.</title>
        <authorList>
            <person name="Galvez E.J.C."/>
            <person name="Iljazovic A."/>
            <person name="Strowig T."/>
        </authorList>
    </citation>
    <scope>NUCLEOTIDE SEQUENCE [LARGE SCALE GENOMIC DNA]</scope>
    <source>
        <strain evidence="9 10">PMUR</strain>
    </source>
</reference>
<dbReference type="PANTHER" id="PTHR30026:SF20">
    <property type="entry name" value="OUTER MEMBRANE PROTEIN TOLC"/>
    <property type="match status" value="1"/>
</dbReference>
<keyword evidence="10" id="KW-1185">Reference proteome</keyword>
<name>A0ABX2AIK1_9BACT</name>
<evidence type="ECO:0000313" key="9">
    <source>
        <dbReference type="EMBL" id="NPD90801.1"/>
    </source>
</evidence>
<keyword evidence="3" id="KW-0813">Transport</keyword>
<evidence type="ECO:0000256" key="8">
    <source>
        <dbReference type="SAM" id="SignalP"/>
    </source>
</evidence>
<evidence type="ECO:0000256" key="7">
    <source>
        <dbReference type="ARBA" id="ARBA00023237"/>
    </source>
</evidence>
<evidence type="ECO:0000313" key="10">
    <source>
        <dbReference type="Proteomes" id="UP000714420"/>
    </source>
</evidence>
<dbReference type="RefSeq" id="WP_172272035.1">
    <property type="nucleotide sequence ID" value="NZ_CASGMU010000015.1"/>
</dbReference>
<dbReference type="PANTHER" id="PTHR30026">
    <property type="entry name" value="OUTER MEMBRANE PROTEIN TOLC"/>
    <property type="match status" value="1"/>
</dbReference>
<evidence type="ECO:0000256" key="5">
    <source>
        <dbReference type="ARBA" id="ARBA00022692"/>
    </source>
</evidence>
<protein>
    <submittedName>
        <fullName evidence="9">TolC family protein</fullName>
    </submittedName>
</protein>
<dbReference type="Proteomes" id="UP000714420">
    <property type="component" value="Unassembled WGS sequence"/>
</dbReference>
<dbReference type="InterPro" id="IPR003423">
    <property type="entry name" value="OMP_efflux"/>
</dbReference>
<organism evidence="9 10">
    <name type="scientific">Xylanibacter muris</name>
    <dbReference type="NCBI Taxonomy" id="2736290"/>
    <lineage>
        <taxon>Bacteria</taxon>
        <taxon>Pseudomonadati</taxon>
        <taxon>Bacteroidota</taxon>
        <taxon>Bacteroidia</taxon>
        <taxon>Bacteroidales</taxon>
        <taxon>Prevotellaceae</taxon>
        <taxon>Xylanibacter</taxon>
    </lineage>
</organism>
<evidence type="ECO:0000256" key="4">
    <source>
        <dbReference type="ARBA" id="ARBA00022452"/>
    </source>
</evidence>
<keyword evidence="4" id="KW-1134">Transmembrane beta strand</keyword>
<dbReference type="EMBL" id="JABKKF010000001">
    <property type="protein sequence ID" value="NPD90801.1"/>
    <property type="molecule type" value="Genomic_DNA"/>
</dbReference>
<proteinExistence type="inferred from homology"/>
<evidence type="ECO:0000256" key="3">
    <source>
        <dbReference type="ARBA" id="ARBA00022448"/>
    </source>
</evidence>
<dbReference type="InterPro" id="IPR051906">
    <property type="entry name" value="TolC-like"/>
</dbReference>
<keyword evidence="8" id="KW-0732">Signal</keyword>
<keyword evidence="7" id="KW-0998">Cell outer membrane</keyword>
<comment type="caution">
    <text evidence="9">The sequence shown here is derived from an EMBL/GenBank/DDBJ whole genome shotgun (WGS) entry which is preliminary data.</text>
</comment>
<accession>A0ABX2AIK1</accession>
<feature type="chain" id="PRO_5046050399" evidence="8">
    <location>
        <begin position="20"/>
        <end position="394"/>
    </location>
</feature>